<dbReference type="InterPro" id="IPR036653">
    <property type="entry name" value="CinA-like_C"/>
</dbReference>
<accession>A0ABU0DY89</accession>
<dbReference type="RefSeq" id="WP_307404851.1">
    <property type="nucleotide sequence ID" value="NZ_JAUSUR010000001.1"/>
</dbReference>
<sequence length="152" mass="16532">MKELVARLKEENLTIASIESLTGGMFAALVSGVAGASSVLKGSLVTYQTVIKEDVLHVDKKLIAEYGVISKQCAHAMAVQGKKMFTSDIVVSCSGNAGPDVMDGKPVGLVYMGVLVKEEVTTYEMIFKGSRNEIREQVCEYLKEKVLERLNK</sequence>
<evidence type="ECO:0000313" key="3">
    <source>
        <dbReference type="Proteomes" id="UP001230220"/>
    </source>
</evidence>
<protein>
    <submittedName>
        <fullName evidence="2">PncC family amidohydrolase</fullName>
    </submittedName>
</protein>
<feature type="domain" description="CinA C-terminal" evidence="1">
    <location>
        <begin position="2"/>
        <end position="141"/>
    </location>
</feature>
<evidence type="ECO:0000259" key="1">
    <source>
        <dbReference type="Pfam" id="PF02464"/>
    </source>
</evidence>
<gene>
    <name evidence="2" type="ORF">J2S15_000333</name>
</gene>
<keyword evidence="3" id="KW-1185">Reference proteome</keyword>
<evidence type="ECO:0000313" key="2">
    <source>
        <dbReference type="EMBL" id="MDQ0359602.1"/>
    </source>
</evidence>
<proteinExistence type="predicted"/>
<dbReference type="EMBL" id="JAUSUR010000001">
    <property type="protein sequence ID" value="MDQ0359602.1"/>
    <property type="molecule type" value="Genomic_DNA"/>
</dbReference>
<dbReference type="InterPro" id="IPR008136">
    <property type="entry name" value="CinA_C"/>
</dbReference>
<dbReference type="SUPFAM" id="SSF142433">
    <property type="entry name" value="CinA-like"/>
    <property type="match status" value="1"/>
</dbReference>
<dbReference type="Proteomes" id="UP001230220">
    <property type="component" value="Unassembled WGS sequence"/>
</dbReference>
<reference evidence="2 3" key="1">
    <citation type="submission" date="2023-07" db="EMBL/GenBank/DDBJ databases">
        <title>Genomic Encyclopedia of Type Strains, Phase IV (KMG-IV): sequencing the most valuable type-strain genomes for metagenomic binning, comparative biology and taxonomic classification.</title>
        <authorList>
            <person name="Goeker M."/>
        </authorList>
    </citation>
    <scope>NUCLEOTIDE SEQUENCE [LARGE SCALE GENOMIC DNA]</scope>
    <source>
        <strain evidence="2 3">DSM 16784</strain>
    </source>
</reference>
<dbReference type="Pfam" id="PF02464">
    <property type="entry name" value="CinA"/>
    <property type="match status" value="1"/>
</dbReference>
<organism evidence="2 3">
    <name type="scientific">Breznakia pachnodae</name>
    <dbReference type="NCBI Taxonomy" id="265178"/>
    <lineage>
        <taxon>Bacteria</taxon>
        <taxon>Bacillati</taxon>
        <taxon>Bacillota</taxon>
        <taxon>Erysipelotrichia</taxon>
        <taxon>Erysipelotrichales</taxon>
        <taxon>Erysipelotrichaceae</taxon>
        <taxon>Breznakia</taxon>
    </lineage>
</organism>
<comment type="caution">
    <text evidence="2">The sequence shown here is derived from an EMBL/GenBank/DDBJ whole genome shotgun (WGS) entry which is preliminary data.</text>
</comment>
<dbReference type="NCBIfam" id="TIGR00199">
    <property type="entry name" value="PncC_domain"/>
    <property type="match status" value="1"/>
</dbReference>
<name>A0ABU0DY89_9FIRM</name>
<dbReference type="Gene3D" id="3.90.950.20">
    <property type="entry name" value="CinA-like"/>
    <property type="match status" value="1"/>
</dbReference>